<keyword evidence="3" id="KW-0812">Transmembrane</keyword>
<keyword evidence="10" id="KW-1185">Reference proteome</keyword>
<evidence type="ECO:0000256" key="2">
    <source>
        <dbReference type="ARBA" id="ARBA00022448"/>
    </source>
</evidence>
<evidence type="ECO:0000313" key="9">
    <source>
        <dbReference type="EMBL" id="QWZ08544.1"/>
    </source>
</evidence>
<name>A0A975T0C0_9ACTN</name>
<keyword evidence="7" id="KW-0472">Membrane</keyword>
<evidence type="ECO:0000256" key="5">
    <source>
        <dbReference type="ARBA" id="ARBA00022989"/>
    </source>
</evidence>
<dbReference type="PANTHER" id="PTHR33162">
    <property type="entry name" value="SEC-INDEPENDENT PROTEIN TRANSLOCASE PROTEIN TATA, CHLOROPLASTIC"/>
    <property type="match status" value="1"/>
</dbReference>
<protein>
    <submittedName>
        <fullName evidence="9">Twin-arginine translocase TatA/TatE family subunit</fullName>
    </submittedName>
</protein>
<proteinExistence type="predicted"/>
<dbReference type="Pfam" id="PF02416">
    <property type="entry name" value="TatA_B_E"/>
    <property type="match status" value="1"/>
</dbReference>
<dbReference type="GO" id="GO:0015031">
    <property type="term" value="P:protein transport"/>
    <property type="evidence" value="ECO:0007669"/>
    <property type="project" value="UniProtKB-KW"/>
</dbReference>
<accession>A0A975T0C0</accession>
<dbReference type="GO" id="GO:0016020">
    <property type="term" value="C:membrane"/>
    <property type="evidence" value="ECO:0007669"/>
    <property type="project" value="UniProtKB-SubCell"/>
</dbReference>
<dbReference type="KEGG" id="nps:KRR39_01330"/>
<dbReference type="Proteomes" id="UP000683575">
    <property type="component" value="Chromosome"/>
</dbReference>
<keyword evidence="2" id="KW-0813">Transport</keyword>
<feature type="region of interest" description="Disordered" evidence="8">
    <location>
        <begin position="81"/>
        <end position="112"/>
    </location>
</feature>
<keyword evidence="4" id="KW-0653">Protein transport</keyword>
<dbReference type="PANTHER" id="PTHR33162:SF1">
    <property type="entry name" value="SEC-INDEPENDENT PROTEIN TRANSLOCASE PROTEIN TATA, CHLOROPLASTIC"/>
    <property type="match status" value="1"/>
</dbReference>
<evidence type="ECO:0000256" key="1">
    <source>
        <dbReference type="ARBA" id="ARBA00004167"/>
    </source>
</evidence>
<dbReference type="NCBIfam" id="NF002377">
    <property type="entry name" value="PRK01371.1-4"/>
    <property type="match status" value="1"/>
</dbReference>
<evidence type="ECO:0000313" key="10">
    <source>
        <dbReference type="Proteomes" id="UP000683575"/>
    </source>
</evidence>
<evidence type="ECO:0000256" key="3">
    <source>
        <dbReference type="ARBA" id="ARBA00022692"/>
    </source>
</evidence>
<evidence type="ECO:0000256" key="4">
    <source>
        <dbReference type="ARBA" id="ARBA00022927"/>
    </source>
</evidence>
<dbReference type="InterPro" id="IPR003369">
    <property type="entry name" value="TatA/B/E"/>
</dbReference>
<reference evidence="9" key="1">
    <citation type="submission" date="2021-06" db="EMBL/GenBank/DDBJ databases">
        <title>Complete genome sequence of Nocardioides sp. G188.</title>
        <authorList>
            <person name="Im W.-T."/>
        </authorList>
    </citation>
    <scope>NUCLEOTIDE SEQUENCE</scope>
    <source>
        <strain evidence="9">G188</strain>
    </source>
</reference>
<evidence type="ECO:0000256" key="7">
    <source>
        <dbReference type="ARBA" id="ARBA00023136"/>
    </source>
</evidence>
<evidence type="ECO:0000256" key="8">
    <source>
        <dbReference type="SAM" id="MobiDB-lite"/>
    </source>
</evidence>
<dbReference type="EMBL" id="CP077062">
    <property type="protein sequence ID" value="QWZ08544.1"/>
    <property type="molecule type" value="Genomic_DNA"/>
</dbReference>
<sequence length="112" mass="12535">MFGIGLPELMVILVVAVVVFGPDRLPDFARQAGRLVRQVRTFTQTARDDIRSELGPEFANFELTDLDPRRAMRKYIQDAWDETDDEAGSTVPKAGHRALEDGELPPYDSDAT</sequence>
<gene>
    <name evidence="9" type="ORF">KRR39_01330</name>
</gene>
<keyword evidence="6" id="KW-0811">Translocation</keyword>
<organism evidence="9 10">
    <name type="scientific">Nocardioides panacis</name>
    <dbReference type="NCBI Taxonomy" id="2849501"/>
    <lineage>
        <taxon>Bacteria</taxon>
        <taxon>Bacillati</taxon>
        <taxon>Actinomycetota</taxon>
        <taxon>Actinomycetes</taxon>
        <taxon>Propionibacteriales</taxon>
        <taxon>Nocardioidaceae</taxon>
        <taxon>Nocardioides</taxon>
    </lineage>
</organism>
<evidence type="ECO:0000256" key="6">
    <source>
        <dbReference type="ARBA" id="ARBA00023010"/>
    </source>
</evidence>
<dbReference type="AlphaFoldDB" id="A0A975T0C0"/>
<comment type="subcellular location">
    <subcellularLocation>
        <location evidence="1">Membrane</location>
        <topology evidence="1">Single-pass membrane protein</topology>
    </subcellularLocation>
</comment>
<dbReference type="RefSeq" id="WP_216940034.1">
    <property type="nucleotide sequence ID" value="NZ_CP077062.1"/>
</dbReference>
<keyword evidence="5" id="KW-1133">Transmembrane helix</keyword>